<sequence>MEFPFGHHHHHHHNRPDEEESDRFPQPPPPFSSSPFPPPHQPPFAGGAYPPSSAPYGGEYNQPPPPGAYPPPESYPPPPVCGVYHSSHSPHLETPAYAPPPAAGVAAHVHHSGHESSGHHHFQPHMPSFIEGHFHSHGSGGTAYGGEGGPLMGYFADKPTHRIYCKAGGDRYSVAVRDRKVVLVQPNPDDPTQHWYRDEKYSTKVKDEDGYPSFALVNKATGQAVKHSVAGHPVQLVPYKPDEFDASILWTESKDLGQGFRTIRNVNNVKLCMDAFHGDKDHGGVHDGTIVALYECWKGDNQNQQWKIARYCKPLSLNLCHLNENVRQIRVLVFLQRVLVG</sequence>
<dbReference type="Proteomes" id="UP001153076">
    <property type="component" value="Unassembled WGS sequence"/>
</dbReference>
<dbReference type="PROSITE" id="PS50231">
    <property type="entry name" value="RICIN_B_LECTIN"/>
    <property type="match status" value="1"/>
</dbReference>
<gene>
    <name evidence="2" type="ORF">Cgig2_023722</name>
</gene>
<evidence type="ECO:0000313" key="2">
    <source>
        <dbReference type="EMBL" id="KAJ8444659.1"/>
    </source>
</evidence>
<dbReference type="PANTHER" id="PTHR31257">
    <property type="entry name" value="RICIN B-LIKE LECTIN EULS3"/>
    <property type="match status" value="1"/>
</dbReference>
<proteinExistence type="predicted"/>
<feature type="compositionally biased region" description="Basic residues" evidence="1">
    <location>
        <begin position="1"/>
        <end position="14"/>
    </location>
</feature>
<dbReference type="Gene3D" id="2.80.10.50">
    <property type="match status" value="1"/>
</dbReference>
<reference evidence="2" key="1">
    <citation type="submission" date="2022-04" db="EMBL/GenBank/DDBJ databases">
        <title>Carnegiea gigantea Genome sequencing and assembly v2.</title>
        <authorList>
            <person name="Copetti D."/>
            <person name="Sanderson M.J."/>
            <person name="Burquez A."/>
            <person name="Wojciechowski M.F."/>
        </authorList>
    </citation>
    <scope>NUCLEOTIDE SEQUENCE</scope>
    <source>
        <strain evidence="2">SGP5-SGP5p</strain>
        <tissue evidence="2">Aerial part</tissue>
    </source>
</reference>
<name>A0A9Q1QK27_9CARY</name>
<evidence type="ECO:0000256" key="1">
    <source>
        <dbReference type="SAM" id="MobiDB-lite"/>
    </source>
</evidence>
<dbReference type="SUPFAM" id="SSF50370">
    <property type="entry name" value="Ricin B-like lectins"/>
    <property type="match status" value="1"/>
</dbReference>
<feature type="compositionally biased region" description="Pro residues" evidence="1">
    <location>
        <begin position="25"/>
        <end position="42"/>
    </location>
</feature>
<dbReference type="EMBL" id="JAKOGI010000092">
    <property type="protein sequence ID" value="KAJ8444659.1"/>
    <property type="molecule type" value="Genomic_DNA"/>
</dbReference>
<protein>
    <recommendedName>
        <fullName evidence="4">Ricin B-like lectin R40G3</fullName>
    </recommendedName>
</protein>
<dbReference type="PANTHER" id="PTHR31257:SF2">
    <property type="entry name" value="RICIN B-LIKE LECTIN EULS3"/>
    <property type="match status" value="1"/>
</dbReference>
<dbReference type="CDD" id="cd23431">
    <property type="entry name" value="beta-trefoil_Ricin_AtEULS3-like"/>
    <property type="match status" value="1"/>
</dbReference>
<dbReference type="OrthoDB" id="7769065at2759"/>
<keyword evidence="3" id="KW-1185">Reference proteome</keyword>
<dbReference type="AlphaFoldDB" id="A0A9Q1QK27"/>
<organism evidence="2 3">
    <name type="scientific">Carnegiea gigantea</name>
    <dbReference type="NCBI Taxonomy" id="171969"/>
    <lineage>
        <taxon>Eukaryota</taxon>
        <taxon>Viridiplantae</taxon>
        <taxon>Streptophyta</taxon>
        <taxon>Embryophyta</taxon>
        <taxon>Tracheophyta</taxon>
        <taxon>Spermatophyta</taxon>
        <taxon>Magnoliopsida</taxon>
        <taxon>eudicotyledons</taxon>
        <taxon>Gunneridae</taxon>
        <taxon>Pentapetalae</taxon>
        <taxon>Caryophyllales</taxon>
        <taxon>Cactineae</taxon>
        <taxon>Cactaceae</taxon>
        <taxon>Cactoideae</taxon>
        <taxon>Echinocereeae</taxon>
        <taxon>Carnegiea</taxon>
    </lineage>
</organism>
<feature type="region of interest" description="Disordered" evidence="1">
    <location>
        <begin position="1"/>
        <end position="104"/>
    </location>
</feature>
<dbReference type="InterPro" id="IPR035992">
    <property type="entry name" value="Ricin_B-like_lectins"/>
</dbReference>
<comment type="caution">
    <text evidence="2">The sequence shown here is derived from an EMBL/GenBank/DDBJ whole genome shotgun (WGS) entry which is preliminary data.</text>
</comment>
<evidence type="ECO:0008006" key="4">
    <source>
        <dbReference type="Google" id="ProtNLM"/>
    </source>
</evidence>
<dbReference type="InterPro" id="IPR040249">
    <property type="entry name" value="Ricin_B-like_lectin_EULS3-like"/>
</dbReference>
<evidence type="ECO:0000313" key="3">
    <source>
        <dbReference type="Proteomes" id="UP001153076"/>
    </source>
</evidence>
<feature type="compositionally biased region" description="Pro residues" evidence="1">
    <location>
        <begin position="62"/>
        <end position="80"/>
    </location>
</feature>
<accession>A0A9Q1QK27</accession>